<dbReference type="Gene3D" id="3.40.390.10">
    <property type="entry name" value="Collagenase (Catalytic Domain)"/>
    <property type="match status" value="1"/>
</dbReference>
<proteinExistence type="predicted"/>
<evidence type="ECO:0000313" key="2">
    <source>
        <dbReference type="EMBL" id="CAG8951606.1"/>
    </source>
</evidence>
<keyword evidence="3" id="KW-1185">Reference proteome</keyword>
<comment type="caution">
    <text evidence="2">The sequence shown here is derived from an EMBL/GenBank/DDBJ whole genome shotgun (WGS) entry which is preliminary data.</text>
</comment>
<dbReference type="EMBL" id="CAJVRL010000044">
    <property type="protein sequence ID" value="CAG8951606.1"/>
    <property type="molecule type" value="Genomic_DNA"/>
</dbReference>
<dbReference type="AlphaFoldDB" id="A0A9N9PLW2"/>
<organism evidence="2 3">
    <name type="scientific">Hymenoscyphus fraxineus</name>
    <dbReference type="NCBI Taxonomy" id="746836"/>
    <lineage>
        <taxon>Eukaryota</taxon>
        <taxon>Fungi</taxon>
        <taxon>Dikarya</taxon>
        <taxon>Ascomycota</taxon>
        <taxon>Pezizomycotina</taxon>
        <taxon>Leotiomycetes</taxon>
        <taxon>Helotiales</taxon>
        <taxon>Helotiaceae</taxon>
        <taxon>Hymenoscyphus</taxon>
    </lineage>
</organism>
<name>A0A9N9PLW2_9HELO</name>
<reference evidence="2" key="1">
    <citation type="submission" date="2021-07" db="EMBL/GenBank/DDBJ databases">
        <authorList>
            <person name="Durling M."/>
        </authorList>
    </citation>
    <scope>NUCLEOTIDE SEQUENCE</scope>
</reference>
<evidence type="ECO:0000256" key="1">
    <source>
        <dbReference type="SAM" id="SignalP"/>
    </source>
</evidence>
<sequence length="327" mass="37219">MKLIQVFSYLLLIYTSLSLRIIIPENSEPSDTLSDRSLFRPLSKRWGFRLKGFPVEWTHRGKGLALPAAQVSRSITEQDMSDCIDQLITTAKYIVENVKADDATFIQFFGTPKNHPYVMNVFSRIMNMRTASKKGFDELHIVADMTEPPQIRDGGGDTSDTWAHYIWIQGVPTIVFFRQLKKMPDLFEMKIGNTYRGQLARFSASIQGTLWHEFMHFVGDRFLYDPIVPGTWRYIGQHHGGEILDSRVANAAGRGEKKWLAQKMFGINNKKKSNVEKAIAYGESNCLLLTQLKNGPNYAIHNAESYTLFAIDKNANSNTLSIIIELE</sequence>
<feature type="signal peptide" evidence="1">
    <location>
        <begin position="1"/>
        <end position="18"/>
    </location>
</feature>
<accession>A0A9N9PLW2</accession>
<evidence type="ECO:0000313" key="3">
    <source>
        <dbReference type="Proteomes" id="UP000696280"/>
    </source>
</evidence>
<keyword evidence="1" id="KW-0732">Signal</keyword>
<dbReference type="GO" id="GO:0008237">
    <property type="term" value="F:metallopeptidase activity"/>
    <property type="evidence" value="ECO:0007669"/>
    <property type="project" value="InterPro"/>
</dbReference>
<dbReference type="InterPro" id="IPR024079">
    <property type="entry name" value="MetalloPept_cat_dom_sf"/>
</dbReference>
<dbReference type="Proteomes" id="UP000696280">
    <property type="component" value="Unassembled WGS sequence"/>
</dbReference>
<feature type="chain" id="PRO_5040434560" evidence="1">
    <location>
        <begin position="19"/>
        <end position="327"/>
    </location>
</feature>
<protein>
    <submittedName>
        <fullName evidence="2">Uncharacterized protein</fullName>
    </submittedName>
</protein>
<gene>
    <name evidence="2" type="ORF">HYFRA_00005406</name>
</gene>
<dbReference type="SUPFAM" id="SSF55486">
    <property type="entry name" value="Metalloproteases ('zincins'), catalytic domain"/>
    <property type="match status" value="1"/>
</dbReference>